<dbReference type="SUPFAM" id="SSF55347">
    <property type="entry name" value="Glyceraldehyde-3-phosphate dehydrogenase-like, C-terminal domain"/>
    <property type="match status" value="1"/>
</dbReference>
<accession>A0ABS5VVX0</accession>
<dbReference type="PROSITE" id="PS51318">
    <property type="entry name" value="TAT"/>
    <property type="match status" value="1"/>
</dbReference>
<keyword evidence="4" id="KW-1185">Reference proteome</keyword>
<dbReference type="InterPro" id="IPR006311">
    <property type="entry name" value="TAT_signal"/>
</dbReference>
<dbReference type="InterPro" id="IPR036291">
    <property type="entry name" value="NAD(P)-bd_dom_sf"/>
</dbReference>
<evidence type="ECO:0000256" key="1">
    <source>
        <dbReference type="ARBA" id="ARBA00023002"/>
    </source>
</evidence>
<dbReference type="Pfam" id="PF01408">
    <property type="entry name" value="GFO_IDH_MocA"/>
    <property type="match status" value="1"/>
</dbReference>
<comment type="caution">
    <text evidence="3">The sequence shown here is derived from an EMBL/GenBank/DDBJ whole genome shotgun (WGS) entry which is preliminary data.</text>
</comment>
<proteinExistence type="predicted"/>
<dbReference type="Gene3D" id="3.40.50.720">
    <property type="entry name" value="NAD(P)-binding Rossmann-like Domain"/>
    <property type="match status" value="1"/>
</dbReference>
<dbReference type="Gene3D" id="3.30.360.10">
    <property type="entry name" value="Dihydrodipicolinate Reductase, domain 2"/>
    <property type="match status" value="1"/>
</dbReference>
<dbReference type="Proteomes" id="UP000772618">
    <property type="component" value="Unassembled WGS sequence"/>
</dbReference>
<evidence type="ECO:0000313" key="4">
    <source>
        <dbReference type="Proteomes" id="UP000772618"/>
    </source>
</evidence>
<dbReference type="InterPro" id="IPR050463">
    <property type="entry name" value="Gfo/Idh/MocA_oxidrdct_glycsds"/>
</dbReference>
<reference evidence="3 4" key="1">
    <citation type="submission" date="2021-05" db="EMBL/GenBank/DDBJ databases">
        <title>A Polyphasic approach of four new species of the genus Ohtaekwangia: Ohtaekwangia histidinii sp. nov., Ohtaekwangia cretensis sp. nov., Ohtaekwangia indiensis sp. nov., Ohtaekwangia reichenbachii sp. nov. from diverse environment.</title>
        <authorList>
            <person name="Octaviana S."/>
        </authorList>
    </citation>
    <scope>NUCLEOTIDE SEQUENCE [LARGE SCALE GENOMIC DNA]</scope>
    <source>
        <strain evidence="3 4">PWU20</strain>
    </source>
</reference>
<feature type="domain" description="Gfo/Idh/MocA-like oxidoreductase N-terminal" evidence="2">
    <location>
        <begin position="56"/>
        <end position="174"/>
    </location>
</feature>
<name>A0ABS5VVX0_9BACT</name>
<dbReference type="RefSeq" id="WP_254155321.1">
    <property type="nucleotide sequence ID" value="NZ_JAHESD010000053.1"/>
</dbReference>
<dbReference type="InterPro" id="IPR000683">
    <property type="entry name" value="Gfo/Idh/MocA-like_OxRdtase_N"/>
</dbReference>
<organism evidence="3 4">
    <name type="scientific">Chryseosolibacter indicus</name>
    <dbReference type="NCBI Taxonomy" id="2782351"/>
    <lineage>
        <taxon>Bacteria</taxon>
        <taxon>Pseudomonadati</taxon>
        <taxon>Bacteroidota</taxon>
        <taxon>Cytophagia</taxon>
        <taxon>Cytophagales</taxon>
        <taxon>Chryseotaleaceae</taxon>
        <taxon>Chryseosolibacter</taxon>
    </lineage>
</organism>
<gene>
    <name evidence="3" type="ORF">KK060_18920</name>
</gene>
<evidence type="ECO:0000259" key="2">
    <source>
        <dbReference type="Pfam" id="PF01408"/>
    </source>
</evidence>
<sequence>MDSNKSKSRRSFLKKAFSTAIIAGSTPALARKTELISTNDFDRFAGKRFSVNDQVNLGIIGMGIMGFNNAHTALQVPGVKLVGVCDLYSGRLDHAKELFGKDLFVTKNYRELLDRKDIDAVVIATSDHWHDRISIEAMNKGKHVYCEKPMVHKLEEGAEVIATQKKTGKVFQVGSQRVSSIVTLKAKEIFESGVIGELVLVETWMDRQGGMGAWQYSIPTDAKAGTVDWDAFIGDAPKVAYDPVRFFRWRNYKDYGTGIAGDLFVHLFSGLHTVTSSKGPNRIYATGGLRYWKDGRDVPDIICGLYDYPATDKHPAFTLQTRVNFADGGGGDEKLRLVGTDGVITLGWNSLKVERNKTSKHPGYGGWDSFDTFTTAQQKEYEKWYNETHLPGSPEMIQPETEYKAPEEYSASLDHHINFYKGIREKAPIKEDAIFSMRAAGPALASNKSLFDKKIVNWDPETAKVVDVKS</sequence>
<protein>
    <submittedName>
        <fullName evidence="3">Gfo/Idh/MocA family oxidoreductase</fullName>
    </submittedName>
</protein>
<dbReference type="PANTHER" id="PTHR43818:SF11">
    <property type="entry name" value="BCDNA.GH03377"/>
    <property type="match status" value="1"/>
</dbReference>
<keyword evidence="1" id="KW-0560">Oxidoreductase</keyword>
<dbReference type="PANTHER" id="PTHR43818">
    <property type="entry name" value="BCDNA.GH03377"/>
    <property type="match status" value="1"/>
</dbReference>
<evidence type="ECO:0000313" key="3">
    <source>
        <dbReference type="EMBL" id="MBT1705371.1"/>
    </source>
</evidence>
<dbReference type="SUPFAM" id="SSF51735">
    <property type="entry name" value="NAD(P)-binding Rossmann-fold domains"/>
    <property type="match status" value="1"/>
</dbReference>
<dbReference type="EMBL" id="JAHESD010000053">
    <property type="protein sequence ID" value="MBT1705371.1"/>
    <property type="molecule type" value="Genomic_DNA"/>
</dbReference>